<dbReference type="OMA" id="VITGSAW"/>
<feature type="transmembrane region" description="Helical" evidence="1">
    <location>
        <begin position="167"/>
        <end position="188"/>
    </location>
</feature>
<evidence type="ECO:0000256" key="1">
    <source>
        <dbReference type="SAM" id="Phobius"/>
    </source>
</evidence>
<feature type="transmembrane region" description="Helical" evidence="1">
    <location>
        <begin position="115"/>
        <end position="133"/>
    </location>
</feature>
<evidence type="ECO:0000313" key="3">
    <source>
        <dbReference type="Proteomes" id="UP000002630"/>
    </source>
</evidence>
<dbReference type="AlphaFoldDB" id="D7FSN3"/>
<accession>D7FSN3</accession>
<sequence length="376" mass="41904">MGVPILKVLLAGVDVSVLFLVVTLLVSNCKAKQHESRIWATAFHLLAMVWLTLRGMFWVLAITTREEWESAMFGLLYWLPNPLQFGCFLLLPMAYSKVLSSENDWKAKSRVVGRVYVTLVSGMLVYMVGYALVQVVRESRQFQCVTADKDSKDAPQTCYSMDTTSDAFRVLTGFCFFALAAGVASYGFKMSRLTASQNRAQLIYHPRALTALNCFLVAVFLSKGAYQISSVKGLWCLPDIPLKGSEDVCLLNFCVFMLWDYIPTVWLLLVMEGTTGDHVGTSVVKAVHPANYGDDLRNLPDYGVFREIKAAAARDAARAERAWSGASTGQYFSYSSWLSTEQSPRTTSGLRDPNHFKNVPGMIKVSRDEIVSPPHH</sequence>
<feature type="transmembrane region" description="Helical" evidence="1">
    <location>
        <begin position="75"/>
        <end position="95"/>
    </location>
</feature>
<proteinExistence type="predicted"/>
<organism evidence="2 3">
    <name type="scientific">Ectocarpus siliculosus</name>
    <name type="common">Brown alga</name>
    <name type="synonym">Conferva siliculosa</name>
    <dbReference type="NCBI Taxonomy" id="2880"/>
    <lineage>
        <taxon>Eukaryota</taxon>
        <taxon>Sar</taxon>
        <taxon>Stramenopiles</taxon>
        <taxon>Ochrophyta</taxon>
        <taxon>PX clade</taxon>
        <taxon>Phaeophyceae</taxon>
        <taxon>Ectocarpales</taxon>
        <taxon>Ectocarpaceae</taxon>
        <taxon>Ectocarpus</taxon>
    </lineage>
</organism>
<dbReference type="Proteomes" id="UP000002630">
    <property type="component" value="Linkage Group LG18"/>
</dbReference>
<evidence type="ECO:0000313" key="2">
    <source>
        <dbReference type="EMBL" id="CBJ31174.1"/>
    </source>
</evidence>
<protein>
    <submittedName>
        <fullName evidence="2">Uncharacterized protein</fullName>
    </submittedName>
</protein>
<feature type="transmembrane region" description="Helical" evidence="1">
    <location>
        <begin position="6"/>
        <end position="26"/>
    </location>
</feature>
<dbReference type="EMBL" id="FN649743">
    <property type="protein sequence ID" value="CBJ31174.1"/>
    <property type="molecule type" value="Genomic_DNA"/>
</dbReference>
<keyword evidence="1" id="KW-1133">Transmembrane helix</keyword>
<gene>
    <name evidence="2" type="ORF">Esi_0237_0010</name>
</gene>
<keyword evidence="3" id="KW-1185">Reference proteome</keyword>
<dbReference type="eggNOG" id="ENOG502S2HC">
    <property type="taxonomic scope" value="Eukaryota"/>
</dbReference>
<dbReference type="OrthoDB" id="192544at2759"/>
<name>D7FSN3_ECTSI</name>
<feature type="transmembrane region" description="Helical" evidence="1">
    <location>
        <begin position="38"/>
        <end position="63"/>
    </location>
</feature>
<feature type="transmembrane region" description="Helical" evidence="1">
    <location>
        <begin position="248"/>
        <end position="269"/>
    </location>
</feature>
<keyword evidence="1" id="KW-0812">Transmembrane</keyword>
<dbReference type="EMBL" id="FN648417">
    <property type="protein sequence ID" value="CBJ31174.1"/>
    <property type="molecule type" value="Genomic_DNA"/>
</dbReference>
<reference evidence="2 3" key="1">
    <citation type="journal article" date="2010" name="Nature">
        <title>The Ectocarpus genome and the independent evolution of multicellularity in brown algae.</title>
        <authorList>
            <person name="Cock J.M."/>
            <person name="Sterck L."/>
            <person name="Rouze P."/>
            <person name="Scornet D."/>
            <person name="Allen A.E."/>
            <person name="Amoutzias G."/>
            <person name="Anthouard V."/>
            <person name="Artiguenave F."/>
            <person name="Aury J.M."/>
            <person name="Badger J.H."/>
            <person name="Beszteri B."/>
            <person name="Billiau K."/>
            <person name="Bonnet E."/>
            <person name="Bothwell J.H."/>
            <person name="Bowler C."/>
            <person name="Boyen C."/>
            <person name="Brownlee C."/>
            <person name="Carrano C.J."/>
            <person name="Charrier B."/>
            <person name="Cho G.Y."/>
            <person name="Coelho S.M."/>
            <person name="Collen J."/>
            <person name="Corre E."/>
            <person name="Da Silva C."/>
            <person name="Delage L."/>
            <person name="Delaroque N."/>
            <person name="Dittami S.M."/>
            <person name="Doulbeau S."/>
            <person name="Elias M."/>
            <person name="Farnham G."/>
            <person name="Gachon C.M."/>
            <person name="Gschloessl B."/>
            <person name="Heesch S."/>
            <person name="Jabbari K."/>
            <person name="Jubin C."/>
            <person name="Kawai H."/>
            <person name="Kimura K."/>
            <person name="Kloareg B."/>
            <person name="Kupper F.C."/>
            <person name="Lang D."/>
            <person name="Le Bail A."/>
            <person name="Leblanc C."/>
            <person name="Lerouge P."/>
            <person name="Lohr M."/>
            <person name="Lopez P.J."/>
            <person name="Martens C."/>
            <person name="Maumus F."/>
            <person name="Michel G."/>
            <person name="Miranda-Saavedra D."/>
            <person name="Morales J."/>
            <person name="Moreau H."/>
            <person name="Motomura T."/>
            <person name="Nagasato C."/>
            <person name="Napoli C.A."/>
            <person name="Nelson D.R."/>
            <person name="Nyvall-Collen P."/>
            <person name="Peters A.F."/>
            <person name="Pommier C."/>
            <person name="Potin P."/>
            <person name="Poulain J."/>
            <person name="Quesneville H."/>
            <person name="Read B."/>
            <person name="Rensing S.A."/>
            <person name="Ritter A."/>
            <person name="Rousvoal S."/>
            <person name="Samanta M."/>
            <person name="Samson G."/>
            <person name="Schroeder D.C."/>
            <person name="Segurens B."/>
            <person name="Strittmatter M."/>
            <person name="Tonon T."/>
            <person name="Tregear J.W."/>
            <person name="Valentin K."/>
            <person name="von Dassow P."/>
            <person name="Yamagishi T."/>
            <person name="Van de Peer Y."/>
            <person name="Wincker P."/>
        </authorList>
    </citation>
    <scope>NUCLEOTIDE SEQUENCE [LARGE SCALE GENOMIC DNA]</scope>
    <source>
        <strain evidence="3">Ec32 / CCAP1310/4</strain>
    </source>
</reference>
<dbReference type="InParanoid" id="D7FSN3"/>
<keyword evidence="1" id="KW-0472">Membrane</keyword>
<feature type="transmembrane region" description="Helical" evidence="1">
    <location>
        <begin position="209"/>
        <end position="228"/>
    </location>
</feature>